<evidence type="ECO:0000313" key="5">
    <source>
        <dbReference type="Proteomes" id="UP000886803"/>
    </source>
</evidence>
<comment type="caution">
    <text evidence="4">The sequence shown here is derived from an EMBL/GenBank/DDBJ whole genome shotgun (WGS) entry which is preliminary data.</text>
</comment>
<dbReference type="AlphaFoldDB" id="A0A9D2M4K0"/>
<keyword evidence="2" id="KW-0067">ATP-binding</keyword>
<reference evidence="4" key="1">
    <citation type="journal article" date="2021" name="PeerJ">
        <title>Extensive microbial diversity within the chicken gut microbiome revealed by metagenomics and culture.</title>
        <authorList>
            <person name="Gilroy R."/>
            <person name="Ravi A."/>
            <person name="Getino M."/>
            <person name="Pursley I."/>
            <person name="Horton D.L."/>
            <person name="Alikhan N.F."/>
            <person name="Baker D."/>
            <person name="Gharbi K."/>
            <person name="Hall N."/>
            <person name="Watson M."/>
            <person name="Adriaenssens E.M."/>
            <person name="Foster-Nyarko E."/>
            <person name="Jarju S."/>
            <person name="Secka A."/>
            <person name="Antonio M."/>
            <person name="Oren A."/>
            <person name="Chaudhuri R.R."/>
            <person name="La Ragione R."/>
            <person name="Hildebrand F."/>
            <person name="Pallen M.J."/>
        </authorList>
    </citation>
    <scope>NUCLEOTIDE SEQUENCE</scope>
    <source>
        <strain evidence="4">ChiBcec8-13705</strain>
    </source>
</reference>
<accession>A0A9D2M4K0</accession>
<organism evidence="4 5">
    <name type="scientific">Candidatus Gemmiger avicola</name>
    <dbReference type="NCBI Taxonomy" id="2838605"/>
    <lineage>
        <taxon>Bacteria</taxon>
        <taxon>Bacillati</taxon>
        <taxon>Bacillota</taxon>
        <taxon>Clostridia</taxon>
        <taxon>Eubacteriales</taxon>
        <taxon>Gemmiger</taxon>
    </lineage>
</organism>
<dbReference type="InterPro" id="IPR027417">
    <property type="entry name" value="P-loop_NTPase"/>
</dbReference>
<dbReference type="InterPro" id="IPR045735">
    <property type="entry name" value="Spore_III_AA_AAA+_ATPase"/>
</dbReference>
<evidence type="ECO:0000256" key="2">
    <source>
        <dbReference type="ARBA" id="ARBA00022840"/>
    </source>
</evidence>
<sequence>MDEYFKLVHRLPEPFARALGSLPEQIARRVQEIRLRAEQPVQFTVNGRLVAATALLPDKGPLACVSRENLQQCFLALCGHSVYAYEEELACGYFTLPGGYRVGVAGVAGVAGFAVVTALNLRVARWVTCPLPAAVEAALDRLDAGLLVAGPPGSGKTTVLRSMVCRLAAGNRIICVVDERGELMADASCPLEDKPAVNCDVYTRYPKAKAIEMALRCMNPQAIVCDELGTAADAEALEAGLASGAVFLASVHCESPESLQHKPQLARLLGTGAFTRAVFLAGRDQPGQIAQMVPLV</sequence>
<gene>
    <name evidence="4" type="primary">tadA</name>
    <name evidence="4" type="ORF">H9945_02440</name>
</gene>
<dbReference type="SUPFAM" id="SSF52540">
    <property type="entry name" value="P-loop containing nucleoside triphosphate hydrolases"/>
    <property type="match status" value="1"/>
</dbReference>
<feature type="domain" description="AAA+ ATPase" evidence="3">
    <location>
        <begin position="142"/>
        <end position="283"/>
    </location>
</feature>
<evidence type="ECO:0000256" key="1">
    <source>
        <dbReference type="ARBA" id="ARBA00022741"/>
    </source>
</evidence>
<dbReference type="GO" id="GO:0005524">
    <property type="term" value="F:ATP binding"/>
    <property type="evidence" value="ECO:0007669"/>
    <property type="project" value="UniProtKB-KW"/>
</dbReference>
<dbReference type="Pfam" id="PF19568">
    <property type="entry name" value="Spore_III_AA"/>
    <property type="match status" value="1"/>
</dbReference>
<dbReference type="PANTHER" id="PTHR20953:SF3">
    <property type="entry name" value="P-LOOP CONTAINING NUCLEOSIDE TRIPHOSPHATE HYDROLASES SUPERFAMILY PROTEIN"/>
    <property type="match status" value="1"/>
</dbReference>
<keyword evidence="1" id="KW-0547">Nucleotide-binding</keyword>
<dbReference type="Proteomes" id="UP000886803">
    <property type="component" value="Unassembled WGS sequence"/>
</dbReference>
<dbReference type="Gene3D" id="3.40.50.300">
    <property type="entry name" value="P-loop containing nucleotide triphosphate hydrolases"/>
    <property type="match status" value="1"/>
</dbReference>
<reference evidence="4" key="2">
    <citation type="submission" date="2021-04" db="EMBL/GenBank/DDBJ databases">
        <authorList>
            <person name="Gilroy R."/>
        </authorList>
    </citation>
    <scope>NUCLEOTIDE SEQUENCE</scope>
    <source>
        <strain evidence="4">ChiBcec8-13705</strain>
    </source>
</reference>
<evidence type="ECO:0000313" key="4">
    <source>
        <dbReference type="EMBL" id="HJB41336.1"/>
    </source>
</evidence>
<dbReference type="SMART" id="SM00382">
    <property type="entry name" value="AAA"/>
    <property type="match status" value="1"/>
</dbReference>
<proteinExistence type="predicted"/>
<dbReference type="PANTHER" id="PTHR20953">
    <property type="entry name" value="KINASE-RELATED"/>
    <property type="match status" value="1"/>
</dbReference>
<evidence type="ECO:0000259" key="3">
    <source>
        <dbReference type="SMART" id="SM00382"/>
    </source>
</evidence>
<dbReference type="EMBL" id="DWYG01000026">
    <property type="protein sequence ID" value="HJB41336.1"/>
    <property type="molecule type" value="Genomic_DNA"/>
</dbReference>
<dbReference type="InterPro" id="IPR003593">
    <property type="entry name" value="AAA+_ATPase"/>
</dbReference>
<name>A0A9D2M4K0_9FIRM</name>
<protein>
    <submittedName>
        <fullName evidence="4">Flp pilus assembly complex ATPase component TadA</fullName>
    </submittedName>
</protein>